<evidence type="ECO:0000313" key="2">
    <source>
        <dbReference type="EMBL" id="KHL24270.1"/>
    </source>
</evidence>
<name>A0A0B2BWR9_9SPHN</name>
<dbReference type="Proteomes" id="UP000030988">
    <property type="component" value="Unassembled WGS sequence"/>
</dbReference>
<dbReference type="RefSeq" id="WP_152608745.1">
    <property type="nucleotide sequence ID" value="NZ_JTDN01000003.1"/>
</dbReference>
<keyword evidence="1" id="KW-1133">Transmembrane helix</keyword>
<accession>A0A0B2BWR9</accession>
<proteinExistence type="predicted"/>
<organism evidence="2 3">
    <name type="scientific">Croceibacterium mercuriale</name>
    <dbReference type="NCBI Taxonomy" id="1572751"/>
    <lineage>
        <taxon>Bacteria</taxon>
        <taxon>Pseudomonadati</taxon>
        <taxon>Pseudomonadota</taxon>
        <taxon>Alphaproteobacteria</taxon>
        <taxon>Sphingomonadales</taxon>
        <taxon>Erythrobacteraceae</taxon>
        <taxon>Croceibacterium</taxon>
    </lineage>
</organism>
<sequence length="69" mass="7557">MDNQLPPAAYNPTNLYDPSTPMGMMLLDDIRDADARAESNTGDFGKQVRLFAFQIVIFAIVGIGFTVFG</sequence>
<comment type="caution">
    <text evidence="2">The sequence shown here is derived from an EMBL/GenBank/DDBJ whole genome shotgun (WGS) entry which is preliminary data.</text>
</comment>
<evidence type="ECO:0000313" key="3">
    <source>
        <dbReference type="Proteomes" id="UP000030988"/>
    </source>
</evidence>
<keyword evidence="1" id="KW-0472">Membrane</keyword>
<dbReference type="EMBL" id="JTDN01000003">
    <property type="protein sequence ID" value="KHL24270.1"/>
    <property type="molecule type" value="Genomic_DNA"/>
</dbReference>
<feature type="transmembrane region" description="Helical" evidence="1">
    <location>
        <begin position="50"/>
        <end position="68"/>
    </location>
</feature>
<evidence type="ECO:0000256" key="1">
    <source>
        <dbReference type="SAM" id="Phobius"/>
    </source>
</evidence>
<reference evidence="2 3" key="1">
    <citation type="submission" date="2014-11" db="EMBL/GenBank/DDBJ databases">
        <title>Draft genome sequence of Kirrobacter mercurialis.</title>
        <authorList>
            <person name="Coil D.A."/>
            <person name="Eisen J.A."/>
        </authorList>
    </citation>
    <scope>NUCLEOTIDE SEQUENCE [LARGE SCALE GENOMIC DNA]</scope>
    <source>
        <strain evidence="2 3">Coronado</strain>
    </source>
</reference>
<gene>
    <name evidence="2" type="ORF">PK98_14995</name>
</gene>
<keyword evidence="3" id="KW-1185">Reference proteome</keyword>
<keyword evidence="1" id="KW-0812">Transmembrane</keyword>
<dbReference type="AlphaFoldDB" id="A0A0B2BWR9"/>
<protein>
    <submittedName>
        <fullName evidence="2">Uncharacterized protein</fullName>
    </submittedName>
</protein>